<evidence type="ECO:0000313" key="5">
    <source>
        <dbReference type="Proteomes" id="UP000248918"/>
    </source>
</evidence>
<protein>
    <submittedName>
        <fullName evidence="4">Dienelactone hydrolase</fullName>
    </submittedName>
</protein>
<dbReference type="GO" id="GO:0052689">
    <property type="term" value="F:carboxylic ester hydrolase activity"/>
    <property type="evidence" value="ECO:0007669"/>
    <property type="project" value="UniProtKB-ARBA"/>
</dbReference>
<dbReference type="EMBL" id="QLTK01000001">
    <property type="protein sequence ID" value="RAS39211.1"/>
    <property type="molecule type" value="Genomic_DNA"/>
</dbReference>
<dbReference type="RefSeq" id="WP_111929173.1">
    <property type="nucleotide sequence ID" value="NZ_CADFFP010000003.1"/>
</dbReference>
<feature type="domain" description="Xaa-Pro dipeptidyl-peptidase-like" evidence="3">
    <location>
        <begin position="54"/>
        <end position="192"/>
    </location>
</feature>
<dbReference type="PANTHER" id="PTHR22946">
    <property type="entry name" value="DIENELACTONE HYDROLASE DOMAIN-CONTAINING PROTEIN-RELATED"/>
    <property type="match status" value="1"/>
</dbReference>
<comment type="caution">
    <text evidence="4">The sequence shown here is derived from an EMBL/GenBank/DDBJ whole genome shotgun (WGS) entry which is preliminary data.</text>
</comment>
<dbReference type="OrthoDB" id="8564128at2"/>
<proteinExistence type="predicted"/>
<evidence type="ECO:0000256" key="1">
    <source>
        <dbReference type="ARBA" id="ARBA00022801"/>
    </source>
</evidence>
<dbReference type="Gene3D" id="3.40.50.1820">
    <property type="entry name" value="alpha/beta hydrolase"/>
    <property type="match status" value="1"/>
</dbReference>
<keyword evidence="1 4" id="KW-0378">Hydrolase</keyword>
<organism evidence="4 5">
    <name type="scientific">Paraburkholderia bryophila</name>
    <dbReference type="NCBI Taxonomy" id="420952"/>
    <lineage>
        <taxon>Bacteria</taxon>
        <taxon>Pseudomonadati</taxon>
        <taxon>Pseudomonadota</taxon>
        <taxon>Betaproteobacteria</taxon>
        <taxon>Burkholderiales</taxon>
        <taxon>Burkholderiaceae</taxon>
        <taxon>Paraburkholderia</taxon>
    </lineage>
</organism>
<sequence>MEKATTHKVLPLLALLALLAHLSLGGTAASASDAPSAPLNERVLTVPVDPSPLVRLKVTVYMPSRGGPFPLALINHGASHDPANAPRIADNFIPYYFLSRGYAVAMPMMRGYAGSEGYMRPHGCDLVATGMDAARDLRKVLDYVKQQPGVDASRIVMVGKSMGGWNTLVFGAQSPPDIKGLVSFAGGLKESDCHEPDASLINGAAQLGAHTKLRSIWFYGDNDQTFATSTWRDMFQRYAAAGAPAELVDYGTFQQDAHAMTASAAGLPLWVKKADAFLTGIGLPGREVNPEYLPNQTYATSAYADLDDVSALPYLDVKQRETLYRGFLAAPLPRAIAIGATDAVWSSGGFDAAATAMQRCAERTHYCQLYAVDNKVVWPRLASAPPNTRFAALTDAAAIPYLNAQGRKAYGAFLTSRRPRAFAIAPDGAWGMASGLDPMNDALVACANGHSGCRLYAVDGDVVWEGRTAGSASGK</sequence>
<evidence type="ECO:0000256" key="2">
    <source>
        <dbReference type="SAM" id="SignalP"/>
    </source>
</evidence>
<feature type="chain" id="PRO_5016352561" evidence="2">
    <location>
        <begin position="29"/>
        <end position="475"/>
    </location>
</feature>
<keyword evidence="2" id="KW-0732">Signal</keyword>
<gene>
    <name evidence="4" type="ORF">BX591_101548</name>
</gene>
<reference evidence="4 5" key="1">
    <citation type="submission" date="2018-06" db="EMBL/GenBank/DDBJ databases">
        <title>Genomic Encyclopedia of Type Strains, Phase III (KMG-III): the genomes of soil and plant-associated and newly described type strains.</title>
        <authorList>
            <person name="Whitman W."/>
        </authorList>
    </citation>
    <scope>NUCLEOTIDE SEQUENCE [LARGE SCALE GENOMIC DNA]</scope>
    <source>
        <strain evidence="4 5">LMG 23644</strain>
    </source>
</reference>
<dbReference type="InterPro" id="IPR029058">
    <property type="entry name" value="AB_hydrolase_fold"/>
</dbReference>
<dbReference type="AlphaFoldDB" id="A0A329D016"/>
<evidence type="ECO:0000313" key="4">
    <source>
        <dbReference type="EMBL" id="RAS39211.1"/>
    </source>
</evidence>
<accession>A0A329D016</accession>
<dbReference type="Proteomes" id="UP000248918">
    <property type="component" value="Unassembled WGS sequence"/>
</dbReference>
<dbReference type="PANTHER" id="PTHR22946:SF9">
    <property type="entry name" value="POLYKETIDE TRANSFERASE AF380"/>
    <property type="match status" value="1"/>
</dbReference>
<feature type="signal peptide" evidence="2">
    <location>
        <begin position="1"/>
        <end position="28"/>
    </location>
</feature>
<evidence type="ECO:0000259" key="3">
    <source>
        <dbReference type="Pfam" id="PF02129"/>
    </source>
</evidence>
<dbReference type="SUPFAM" id="SSF53474">
    <property type="entry name" value="alpha/beta-Hydrolases"/>
    <property type="match status" value="1"/>
</dbReference>
<dbReference type="InterPro" id="IPR050261">
    <property type="entry name" value="FrsA_esterase"/>
</dbReference>
<dbReference type="InterPro" id="IPR000383">
    <property type="entry name" value="Xaa-Pro-like_dom"/>
</dbReference>
<dbReference type="Pfam" id="PF02129">
    <property type="entry name" value="Peptidase_S15"/>
    <property type="match status" value="1"/>
</dbReference>
<name>A0A329D016_9BURK</name>